<dbReference type="Pfam" id="PF07681">
    <property type="entry name" value="DoxX"/>
    <property type="match status" value="1"/>
</dbReference>
<comment type="subcellular location">
    <subcellularLocation>
        <location evidence="1">Cell membrane</location>
        <topology evidence="1">Multi-pass membrane protein</topology>
    </subcellularLocation>
</comment>
<evidence type="ECO:0000256" key="4">
    <source>
        <dbReference type="ARBA" id="ARBA00022692"/>
    </source>
</evidence>
<evidence type="ECO:0000256" key="7">
    <source>
        <dbReference type="SAM" id="Phobius"/>
    </source>
</evidence>
<evidence type="ECO:0000313" key="9">
    <source>
        <dbReference type="Proteomes" id="UP000756860"/>
    </source>
</evidence>
<organism evidence="8 9">
    <name type="scientific">Geomobilimonas luticola</name>
    <dbReference type="NCBI Taxonomy" id="1114878"/>
    <lineage>
        <taxon>Bacteria</taxon>
        <taxon>Pseudomonadati</taxon>
        <taxon>Thermodesulfobacteriota</taxon>
        <taxon>Desulfuromonadia</taxon>
        <taxon>Geobacterales</taxon>
        <taxon>Geobacteraceae</taxon>
        <taxon>Geomobilimonas</taxon>
    </lineage>
</organism>
<dbReference type="EMBL" id="JAHCVK010000001">
    <property type="protein sequence ID" value="MBT0651667.1"/>
    <property type="molecule type" value="Genomic_DNA"/>
</dbReference>
<comment type="similarity">
    <text evidence="2">Belongs to the DoxX family.</text>
</comment>
<sequence length="134" mass="14355">MNSFMSKYSSYCYALMRIVAGFLFLWHGAQKLFGFPSPMPPGVPSFITYVAGPIELFGGILIMIGLFTHGAAFLASGLMAFAYWIGHGTKALLPIVNSGELAALYCFVFLFIAAQGSGIWSVDSLKGGGKAPDR</sequence>
<protein>
    <submittedName>
        <fullName evidence="8">DoxX family protein</fullName>
    </submittedName>
</protein>
<feature type="transmembrane region" description="Helical" evidence="7">
    <location>
        <begin position="92"/>
        <end position="114"/>
    </location>
</feature>
<keyword evidence="4 7" id="KW-0812">Transmembrane</keyword>
<name>A0ABS5S8G3_9BACT</name>
<evidence type="ECO:0000256" key="1">
    <source>
        <dbReference type="ARBA" id="ARBA00004651"/>
    </source>
</evidence>
<dbReference type="InterPro" id="IPR051907">
    <property type="entry name" value="DoxX-like_oxidoreductase"/>
</dbReference>
<feature type="transmembrane region" description="Helical" evidence="7">
    <location>
        <begin position="58"/>
        <end position="85"/>
    </location>
</feature>
<evidence type="ECO:0000256" key="3">
    <source>
        <dbReference type="ARBA" id="ARBA00022475"/>
    </source>
</evidence>
<gene>
    <name evidence="8" type="ORF">KI810_01240</name>
</gene>
<evidence type="ECO:0000256" key="2">
    <source>
        <dbReference type="ARBA" id="ARBA00006679"/>
    </source>
</evidence>
<keyword evidence="6 7" id="KW-0472">Membrane</keyword>
<dbReference type="PANTHER" id="PTHR33452:SF4">
    <property type="entry name" value="BLL4328 PROTEIN"/>
    <property type="match status" value="1"/>
</dbReference>
<keyword evidence="5 7" id="KW-1133">Transmembrane helix</keyword>
<evidence type="ECO:0000256" key="5">
    <source>
        <dbReference type="ARBA" id="ARBA00022989"/>
    </source>
</evidence>
<dbReference type="RefSeq" id="WP_214173670.1">
    <property type="nucleotide sequence ID" value="NZ_JAHCVK010000001.1"/>
</dbReference>
<dbReference type="PANTHER" id="PTHR33452">
    <property type="entry name" value="OXIDOREDUCTASE CATD-RELATED"/>
    <property type="match status" value="1"/>
</dbReference>
<proteinExistence type="inferred from homology"/>
<evidence type="ECO:0000256" key="6">
    <source>
        <dbReference type="ARBA" id="ARBA00023136"/>
    </source>
</evidence>
<evidence type="ECO:0000313" key="8">
    <source>
        <dbReference type="EMBL" id="MBT0651667.1"/>
    </source>
</evidence>
<keyword evidence="9" id="KW-1185">Reference proteome</keyword>
<reference evidence="8 9" key="1">
    <citation type="submission" date="2021-05" db="EMBL/GenBank/DDBJ databases">
        <title>The draft genome of Geobacter luticola JCM 17780.</title>
        <authorList>
            <person name="Xu Z."/>
            <person name="Masuda Y."/>
            <person name="Itoh H."/>
            <person name="Senoo K."/>
        </authorList>
    </citation>
    <scope>NUCLEOTIDE SEQUENCE [LARGE SCALE GENOMIC DNA]</scope>
    <source>
        <strain evidence="8 9">JCM 17780</strain>
    </source>
</reference>
<keyword evidence="3" id="KW-1003">Cell membrane</keyword>
<dbReference type="InterPro" id="IPR032808">
    <property type="entry name" value="DoxX"/>
</dbReference>
<accession>A0ABS5S8G3</accession>
<comment type="caution">
    <text evidence="8">The sequence shown here is derived from an EMBL/GenBank/DDBJ whole genome shotgun (WGS) entry which is preliminary data.</text>
</comment>
<dbReference type="Proteomes" id="UP000756860">
    <property type="component" value="Unassembled WGS sequence"/>
</dbReference>